<protein>
    <submittedName>
        <fullName evidence="1">Uncharacterized protein</fullName>
    </submittedName>
</protein>
<sequence>MEPQSGIPLLLQQFKALFVKNFLLSWRHKRATFLFLLSPLFFMFLLFCIQKAIDARFSFTTAFDNVFDPKTLVSFPILPCEDNKFFTKLHCFDFVWSGNDSQRITSIVQKIMDNNPGRPIPSNKVQSFKTRNEVDKWLLDNPMQCPGALHFSERNSTVISYGIQTNSTSVSRRGIFQDPTFKFQIPLQIAAEREIARSLIGDPSFSWEVSFKEFAHPAVTILSALGTAGPICFFTIALFGFSFQLNALTLEKELKLRQAMTMMGLYDTAYWLSWLLWEGILVAISALLTVLFGMMFQFEFFLNNNFAIVFLLFFLFQFNMVGFAIFVSTLVSKASTATNLGYYIFVIGTVTQVVTQFGFPFSQNYSNTLRAIWSLFPPNLLAEALGLLSDATATHEDPGVSWSRRTKCSPNDTECVITINSIYNWLISTFFLWFIIAIYLDNIIPNANGVRKSVFYFLNPWYWTGKGGNKVKEGSICSCRRSSSPSEDSTPDDQDVLEEENIVKEQVRRGYIDPDIAVQLCGIIKTYPGKSKGFCRICQRASPYHALKGLWMNFSKDQLFCLLGPNGAGKTTAINCLSGITPVTDGDALIYGNSIRSSVGMSNIRKMIGVCPQFDILWSELSGEEHLHLFASIRGLQPASIKQVVEKSLAEVKLSEVARVRSSSYSGGMKRRLTVAIALIGEPKLIILDEPTTGMDPITRRHVWDIIEEAKKGRAIVLTTHSMEEADVLSDRIGIMAKGKLRCIGTSIRLKSRFGTGFVASISFSGATNGTPTREDDLTTAKIEAVKKFFNDNLGVLPREETKSFLTFVIAHDKEKLLTNFFGELQEREREFGIADIQLSLTTLEEVFLNIARQAELESAINEDRHETLTLNSGMSIQVPIGARFIGIPGTETAENPRGMMVEVFWEQDESGALCISGNSDETPIPPHVQAQEPSPLTSRRSFSGRSRGVIRGFVIDPNEI</sequence>
<organism evidence="1 2">
    <name type="scientific">Catharanthus roseus</name>
    <name type="common">Madagascar periwinkle</name>
    <name type="synonym">Vinca rosea</name>
    <dbReference type="NCBI Taxonomy" id="4058"/>
    <lineage>
        <taxon>Eukaryota</taxon>
        <taxon>Viridiplantae</taxon>
        <taxon>Streptophyta</taxon>
        <taxon>Embryophyta</taxon>
        <taxon>Tracheophyta</taxon>
        <taxon>Spermatophyta</taxon>
        <taxon>Magnoliopsida</taxon>
        <taxon>eudicotyledons</taxon>
        <taxon>Gunneridae</taxon>
        <taxon>Pentapetalae</taxon>
        <taxon>asterids</taxon>
        <taxon>lamiids</taxon>
        <taxon>Gentianales</taxon>
        <taxon>Apocynaceae</taxon>
        <taxon>Rauvolfioideae</taxon>
        <taxon>Vinceae</taxon>
        <taxon>Catharanthinae</taxon>
        <taxon>Catharanthus</taxon>
    </lineage>
</organism>
<accession>A0ACC0CFK0</accession>
<name>A0ACC0CFK0_CATRO</name>
<keyword evidence="2" id="KW-1185">Reference proteome</keyword>
<gene>
    <name evidence="1" type="ORF">M9H77_04908</name>
</gene>
<evidence type="ECO:0000313" key="1">
    <source>
        <dbReference type="EMBL" id="KAI5683680.1"/>
    </source>
</evidence>
<proteinExistence type="predicted"/>
<dbReference type="EMBL" id="CM044701">
    <property type="protein sequence ID" value="KAI5683680.1"/>
    <property type="molecule type" value="Genomic_DNA"/>
</dbReference>
<reference evidence="2" key="1">
    <citation type="journal article" date="2023" name="Nat. Plants">
        <title>Single-cell RNA sequencing provides a high-resolution roadmap for understanding the multicellular compartmentation of specialized metabolism.</title>
        <authorList>
            <person name="Sun S."/>
            <person name="Shen X."/>
            <person name="Li Y."/>
            <person name="Li Y."/>
            <person name="Wang S."/>
            <person name="Li R."/>
            <person name="Zhang H."/>
            <person name="Shen G."/>
            <person name="Guo B."/>
            <person name="Wei J."/>
            <person name="Xu J."/>
            <person name="St-Pierre B."/>
            <person name="Chen S."/>
            <person name="Sun C."/>
        </authorList>
    </citation>
    <scope>NUCLEOTIDE SEQUENCE [LARGE SCALE GENOMIC DNA]</scope>
</reference>
<comment type="caution">
    <text evidence="1">The sequence shown here is derived from an EMBL/GenBank/DDBJ whole genome shotgun (WGS) entry which is preliminary data.</text>
</comment>
<evidence type="ECO:0000313" key="2">
    <source>
        <dbReference type="Proteomes" id="UP001060085"/>
    </source>
</evidence>
<dbReference type="Proteomes" id="UP001060085">
    <property type="component" value="Linkage Group LG01"/>
</dbReference>